<name>A0A6M2D6Z1_RHIMP</name>
<protein>
    <submittedName>
        <fullName evidence="2">Uncharacterized protein</fullName>
    </submittedName>
</protein>
<dbReference type="OrthoDB" id="2130750at2759"/>
<keyword evidence="1" id="KW-0175">Coiled coil</keyword>
<proteinExistence type="predicted"/>
<organism evidence="2">
    <name type="scientific">Rhipicephalus microplus</name>
    <name type="common">Cattle tick</name>
    <name type="synonym">Boophilus microplus</name>
    <dbReference type="NCBI Taxonomy" id="6941"/>
    <lineage>
        <taxon>Eukaryota</taxon>
        <taxon>Metazoa</taxon>
        <taxon>Ecdysozoa</taxon>
        <taxon>Arthropoda</taxon>
        <taxon>Chelicerata</taxon>
        <taxon>Arachnida</taxon>
        <taxon>Acari</taxon>
        <taxon>Parasitiformes</taxon>
        <taxon>Ixodida</taxon>
        <taxon>Ixodoidea</taxon>
        <taxon>Ixodidae</taxon>
        <taxon>Rhipicephalinae</taxon>
        <taxon>Rhipicephalus</taxon>
        <taxon>Boophilus</taxon>
    </lineage>
</organism>
<feature type="coiled-coil region" evidence="1">
    <location>
        <begin position="121"/>
        <end position="214"/>
    </location>
</feature>
<evidence type="ECO:0000313" key="2">
    <source>
        <dbReference type="EMBL" id="NOV41765.1"/>
    </source>
</evidence>
<accession>A0A6M2D6Z1</accession>
<dbReference type="EMBL" id="GHWJ01009028">
    <property type="protein sequence ID" value="NOV41765.1"/>
    <property type="molecule type" value="Transcribed_RNA"/>
</dbReference>
<reference evidence="2" key="1">
    <citation type="submission" date="2019-09" db="EMBL/GenBank/DDBJ databases">
        <title>Organ-specific transcriptomic study of the physiology of the cattle tick, Rhipicephalus microplus.</title>
        <authorList>
            <person name="Tirloni L."/>
            <person name="Braz G."/>
            <person name="Gandara A.C.P."/>
            <person name="Sabadin G.A."/>
            <person name="da Silva R.M."/>
            <person name="Guizzo M.G."/>
            <person name="Machado J.A."/>
            <person name="Costa E.P."/>
            <person name="Gomes H.F."/>
            <person name="Moraes J."/>
            <person name="Mota M.B.S."/>
            <person name="Mesquita R.D."/>
            <person name="Alvarenga P.H."/>
            <person name="Alves F."/>
            <person name="Seixas A."/>
            <person name="da Fonseca R.N."/>
            <person name="Fogaca A."/>
            <person name="Logullo C."/>
            <person name="Tanaka A."/>
            <person name="Daffre S."/>
            <person name="Termignoni C."/>
            <person name="Vaz I.S.Jr."/>
            <person name="Oliveira P.L."/>
            <person name="Ribeiro J.M."/>
        </authorList>
    </citation>
    <scope>NUCLEOTIDE SEQUENCE</scope>
    <source>
        <strain evidence="2">Porto Alegre</strain>
    </source>
</reference>
<dbReference type="AlphaFoldDB" id="A0A6M2D6Z1"/>
<evidence type="ECO:0000256" key="1">
    <source>
        <dbReference type="SAM" id="Coils"/>
    </source>
</evidence>
<sequence length="323" mass="36308">MKELAHEATDRVYGKEDQGPDCLREALAAAVSTLEVMADAVQPQGPQPKPIAPIQLRAQAHRQQARDLEVVRASLEARENDIIALKKALKIKSEECSEMCVRKDMAEKKLEVLTRDSDERVDKVQRQLDETKMLLRKKEKEFEETMDHLQADIDALETERGELKDKLKMISKKTLYKGLSESVSTSASTSWPQLQDIKAALQHVNSERVKLESSRMNQLLASLAPLVPALPRAEQQRDAYTKAARAQSKALSLCVQVRVVDLKNRRASSCAQEPNWGALVEARRSLEASRHELMLLRALAVTRVAAAWRAFPNPAMVRLFQGQ</sequence>
<dbReference type="VEuPathDB" id="VectorBase:LOC119175972"/>